<dbReference type="InterPro" id="IPR000719">
    <property type="entry name" value="Prot_kinase_dom"/>
</dbReference>
<dbReference type="InterPro" id="IPR011009">
    <property type="entry name" value="Kinase-like_dom_sf"/>
</dbReference>
<evidence type="ECO:0000313" key="3">
    <source>
        <dbReference type="Proteomes" id="UP001293254"/>
    </source>
</evidence>
<dbReference type="AlphaFoldDB" id="A0AAE1Y738"/>
<dbReference type="Gene3D" id="1.10.510.10">
    <property type="entry name" value="Transferase(Phosphotransferase) domain 1"/>
    <property type="match status" value="1"/>
</dbReference>
<keyword evidence="2" id="KW-0418">Kinase</keyword>
<dbReference type="GO" id="GO:0004672">
    <property type="term" value="F:protein kinase activity"/>
    <property type="evidence" value="ECO:0007669"/>
    <property type="project" value="InterPro"/>
</dbReference>
<feature type="domain" description="Protein kinase" evidence="1">
    <location>
        <begin position="1"/>
        <end position="116"/>
    </location>
</feature>
<organism evidence="2 3">
    <name type="scientific">Sesamum alatum</name>
    <dbReference type="NCBI Taxonomy" id="300844"/>
    <lineage>
        <taxon>Eukaryota</taxon>
        <taxon>Viridiplantae</taxon>
        <taxon>Streptophyta</taxon>
        <taxon>Embryophyta</taxon>
        <taxon>Tracheophyta</taxon>
        <taxon>Spermatophyta</taxon>
        <taxon>Magnoliopsida</taxon>
        <taxon>eudicotyledons</taxon>
        <taxon>Gunneridae</taxon>
        <taxon>Pentapetalae</taxon>
        <taxon>asterids</taxon>
        <taxon>lamiids</taxon>
        <taxon>Lamiales</taxon>
        <taxon>Pedaliaceae</taxon>
        <taxon>Sesamum</taxon>
    </lineage>
</organism>
<accession>A0AAE1Y738</accession>
<protein>
    <submittedName>
        <fullName evidence="2">Mitogen-activated protein kinase kinase kinase</fullName>
    </submittedName>
</protein>
<reference evidence="2" key="1">
    <citation type="submission" date="2020-06" db="EMBL/GenBank/DDBJ databases">
        <authorList>
            <person name="Li T."/>
            <person name="Hu X."/>
            <person name="Zhang T."/>
            <person name="Song X."/>
            <person name="Zhang H."/>
            <person name="Dai N."/>
            <person name="Sheng W."/>
            <person name="Hou X."/>
            <person name="Wei L."/>
        </authorList>
    </citation>
    <scope>NUCLEOTIDE SEQUENCE</scope>
    <source>
        <strain evidence="2">3651</strain>
        <tissue evidence="2">Leaf</tissue>
    </source>
</reference>
<reference evidence="2" key="2">
    <citation type="journal article" date="2024" name="Plant">
        <title>Genomic evolution and insights into agronomic trait innovations of Sesamum species.</title>
        <authorList>
            <person name="Miao H."/>
            <person name="Wang L."/>
            <person name="Qu L."/>
            <person name="Liu H."/>
            <person name="Sun Y."/>
            <person name="Le M."/>
            <person name="Wang Q."/>
            <person name="Wei S."/>
            <person name="Zheng Y."/>
            <person name="Lin W."/>
            <person name="Duan Y."/>
            <person name="Cao H."/>
            <person name="Xiong S."/>
            <person name="Wang X."/>
            <person name="Wei L."/>
            <person name="Li C."/>
            <person name="Ma Q."/>
            <person name="Ju M."/>
            <person name="Zhao R."/>
            <person name="Li G."/>
            <person name="Mu C."/>
            <person name="Tian Q."/>
            <person name="Mei H."/>
            <person name="Zhang T."/>
            <person name="Gao T."/>
            <person name="Zhang H."/>
        </authorList>
    </citation>
    <scope>NUCLEOTIDE SEQUENCE</scope>
    <source>
        <strain evidence="2">3651</strain>
    </source>
</reference>
<dbReference type="PANTHER" id="PTHR48011:SF4">
    <property type="entry name" value="MITOGEN-ACTIVATED PROTEIN KINASE KINASE KINASE 19"/>
    <property type="match status" value="1"/>
</dbReference>
<dbReference type="InterPro" id="IPR052751">
    <property type="entry name" value="Plant_MAPKKK"/>
</dbReference>
<proteinExistence type="predicted"/>
<dbReference type="EMBL" id="JACGWO010000006">
    <property type="protein sequence ID" value="KAK4424915.1"/>
    <property type="molecule type" value="Genomic_DNA"/>
</dbReference>
<dbReference type="SUPFAM" id="SSF56112">
    <property type="entry name" value="Protein kinase-like (PK-like)"/>
    <property type="match status" value="1"/>
</dbReference>
<keyword evidence="3" id="KW-1185">Reference proteome</keyword>
<dbReference type="PROSITE" id="PS50011">
    <property type="entry name" value="PROTEIN_KINASE_DOM"/>
    <property type="match status" value="1"/>
</dbReference>
<evidence type="ECO:0000259" key="1">
    <source>
        <dbReference type="PROSITE" id="PS50011"/>
    </source>
</evidence>
<evidence type="ECO:0000313" key="2">
    <source>
        <dbReference type="EMBL" id="KAK4424915.1"/>
    </source>
</evidence>
<dbReference type="GO" id="GO:0007165">
    <property type="term" value="P:signal transduction"/>
    <property type="evidence" value="ECO:0007669"/>
    <property type="project" value="TreeGrafter"/>
</dbReference>
<dbReference type="Proteomes" id="UP001293254">
    <property type="component" value="Unassembled WGS sequence"/>
</dbReference>
<name>A0AAE1Y738_9LAMI</name>
<comment type="caution">
    <text evidence="2">The sequence shown here is derived from an EMBL/GenBank/DDBJ whole genome shotgun (WGS) entry which is preliminary data.</text>
</comment>
<keyword evidence="2" id="KW-0808">Transferase</keyword>
<sequence>MGLVHCDIKGQNILNRSDGLKIVGSFCVSKDASLHGIEVARGEEQSFLADIWTFVVRLFTNGDGSNQAGDEGPCISPLQNRMFRRLSRIPQLVSDNSKDLLAKCLRRDPKERLMAA</sequence>
<dbReference type="GO" id="GO:0005524">
    <property type="term" value="F:ATP binding"/>
    <property type="evidence" value="ECO:0007669"/>
    <property type="project" value="InterPro"/>
</dbReference>
<dbReference type="PANTHER" id="PTHR48011">
    <property type="entry name" value="CCR4-NOT TRANSCRIPTIONAL COMPLEX SUBUNIT CAF120-RELATED"/>
    <property type="match status" value="1"/>
</dbReference>
<gene>
    <name evidence="2" type="ORF">Salat_1685100</name>
</gene>